<dbReference type="SUPFAM" id="SSF53474">
    <property type="entry name" value="alpha/beta-Hydrolases"/>
    <property type="match status" value="1"/>
</dbReference>
<feature type="domain" description="Alpha/beta hydrolase fold-3" evidence="5">
    <location>
        <begin position="142"/>
        <end position="248"/>
    </location>
</feature>
<dbReference type="Gene3D" id="3.40.50.1820">
    <property type="entry name" value="alpha/beta hydrolase"/>
    <property type="match status" value="1"/>
</dbReference>
<evidence type="ECO:0000313" key="7">
    <source>
        <dbReference type="Proteomes" id="UP001142489"/>
    </source>
</evidence>
<feature type="transmembrane region" description="Helical" evidence="4">
    <location>
        <begin position="7"/>
        <end position="28"/>
    </location>
</feature>
<dbReference type="OrthoDB" id="408631at2759"/>
<evidence type="ECO:0000256" key="4">
    <source>
        <dbReference type="SAM" id="Phobius"/>
    </source>
</evidence>
<dbReference type="PANTHER" id="PTHR48081:SF32">
    <property type="entry name" value="ALPHA_BETA HYDROLASE FOLD-3 DOMAIN-CONTAINING PROTEIN"/>
    <property type="match status" value="1"/>
</dbReference>
<dbReference type="InterPro" id="IPR029058">
    <property type="entry name" value="AB_hydrolase_fold"/>
</dbReference>
<keyword evidence="4" id="KW-0812">Transmembrane</keyword>
<evidence type="ECO:0000256" key="2">
    <source>
        <dbReference type="ARBA" id="ARBA00022801"/>
    </source>
</evidence>
<dbReference type="GO" id="GO:0016020">
    <property type="term" value="C:membrane"/>
    <property type="evidence" value="ECO:0007669"/>
    <property type="project" value="InterPro"/>
</dbReference>
<dbReference type="Pfam" id="PF07859">
    <property type="entry name" value="Abhydrolase_3"/>
    <property type="match status" value="2"/>
</dbReference>
<dbReference type="InterPro" id="IPR017157">
    <property type="entry name" value="Arylacetamide_deacetylase"/>
</dbReference>
<dbReference type="InterPro" id="IPR050300">
    <property type="entry name" value="GDXG_lipolytic_enzyme"/>
</dbReference>
<gene>
    <name evidence="6" type="ORF">JRQ81_009852</name>
</gene>
<comment type="caution">
    <text evidence="6">The sequence shown here is derived from an EMBL/GenBank/DDBJ whole genome shotgun (WGS) entry which is preliminary data.</text>
</comment>
<dbReference type="AlphaFoldDB" id="A0A9Q0X8Z7"/>
<evidence type="ECO:0000259" key="5">
    <source>
        <dbReference type="Pfam" id="PF07859"/>
    </source>
</evidence>
<feature type="active site" evidence="3">
    <location>
        <position position="181"/>
    </location>
</feature>
<feature type="active site" evidence="3">
    <location>
        <position position="335"/>
    </location>
</feature>
<feature type="transmembrane region" description="Helical" evidence="4">
    <location>
        <begin position="118"/>
        <end position="140"/>
    </location>
</feature>
<dbReference type="Proteomes" id="UP001142489">
    <property type="component" value="Unassembled WGS sequence"/>
</dbReference>
<reference evidence="6" key="1">
    <citation type="journal article" date="2023" name="DNA Res.">
        <title>Chromosome-level genome assembly of Phrynocephalus forsythii using third-generation DNA sequencing and Hi-C analysis.</title>
        <authorList>
            <person name="Qi Y."/>
            <person name="Zhao W."/>
            <person name="Zhao Y."/>
            <person name="Niu C."/>
            <person name="Cao S."/>
            <person name="Zhang Y."/>
        </authorList>
    </citation>
    <scope>NUCLEOTIDE SEQUENCE</scope>
    <source>
        <tissue evidence="6">Muscle</tissue>
    </source>
</reference>
<dbReference type="GO" id="GO:0052689">
    <property type="term" value="F:carboxylic ester hydrolase activity"/>
    <property type="evidence" value="ECO:0007669"/>
    <property type="project" value="InterPro"/>
</dbReference>
<feature type="domain" description="Alpha/beta hydrolase fold-3" evidence="5">
    <location>
        <begin position="308"/>
        <end position="368"/>
    </location>
</feature>
<proteinExistence type="inferred from homology"/>
<evidence type="ECO:0000256" key="1">
    <source>
        <dbReference type="ARBA" id="ARBA00010515"/>
    </source>
</evidence>
<dbReference type="PIRSF" id="PIRSF037251">
    <property type="entry name" value="Arylacetamide_deacetylase"/>
    <property type="match status" value="1"/>
</dbReference>
<sequence>MDLFSTVLFWAGGVIFIGSFLLYLWAILYDLRWTRIPPEFDHPLKLRLIHWSLVYILHVGKIVQRLHLYHEIATVNIFLNLSYPKAYKSVSFKDLCFDGVPVRLYQPKVPSVGKRKGFVFYHGGAGVFGSIVIAFCVWVLNTPKHPYPTQRKDCYAATVHFMQHAKDYGVDPSQIVIGGDSAGGNFAAAIAQELMGRPDLPRLRAQVLIYPGVQGMDFNLPSYQQNATFPLLYRQNVIYYGLHYLGKDHSLLRDVLKGSHVPDEMRLRYGKWVHPDNIPDRFKHQGYAQVPLAPFKPEVYKELSAILDVSFSPLFAEDSVIRQLPETLIVSCEYDVLRDDSLLYKKRLEDNGVKVSWFHAENGFHGVINFTNAGIYTFPTGVEILKAVADFVKCL</sequence>
<keyword evidence="7" id="KW-1185">Reference proteome</keyword>
<feature type="active site" evidence="3">
    <location>
        <position position="365"/>
    </location>
</feature>
<evidence type="ECO:0000256" key="3">
    <source>
        <dbReference type="PIRSR" id="PIRSR037251-1"/>
    </source>
</evidence>
<dbReference type="PANTHER" id="PTHR48081">
    <property type="entry name" value="AB HYDROLASE SUPERFAMILY PROTEIN C4A8.06C"/>
    <property type="match status" value="1"/>
</dbReference>
<keyword evidence="4" id="KW-0472">Membrane</keyword>
<evidence type="ECO:0000313" key="6">
    <source>
        <dbReference type="EMBL" id="KAJ7306497.1"/>
    </source>
</evidence>
<name>A0A9Q0X8Z7_9SAUR</name>
<protein>
    <recommendedName>
        <fullName evidence="5">Alpha/beta hydrolase fold-3 domain-containing protein</fullName>
    </recommendedName>
</protein>
<organism evidence="6 7">
    <name type="scientific">Phrynocephalus forsythii</name>
    <dbReference type="NCBI Taxonomy" id="171643"/>
    <lineage>
        <taxon>Eukaryota</taxon>
        <taxon>Metazoa</taxon>
        <taxon>Chordata</taxon>
        <taxon>Craniata</taxon>
        <taxon>Vertebrata</taxon>
        <taxon>Euteleostomi</taxon>
        <taxon>Lepidosauria</taxon>
        <taxon>Squamata</taxon>
        <taxon>Bifurcata</taxon>
        <taxon>Unidentata</taxon>
        <taxon>Episquamata</taxon>
        <taxon>Toxicofera</taxon>
        <taxon>Iguania</taxon>
        <taxon>Acrodonta</taxon>
        <taxon>Agamidae</taxon>
        <taxon>Agaminae</taxon>
        <taxon>Phrynocephalus</taxon>
    </lineage>
</organism>
<dbReference type="InterPro" id="IPR013094">
    <property type="entry name" value="AB_hydrolase_3"/>
</dbReference>
<accession>A0A9Q0X8Z7</accession>
<keyword evidence="2" id="KW-0378">Hydrolase</keyword>
<keyword evidence="4" id="KW-1133">Transmembrane helix</keyword>
<dbReference type="EMBL" id="JAPFRF010000020">
    <property type="protein sequence ID" value="KAJ7306497.1"/>
    <property type="molecule type" value="Genomic_DNA"/>
</dbReference>
<comment type="similarity">
    <text evidence="1">Belongs to the 'GDXG' lipolytic enzyme family.</text>
</comment>